<gene>
    <name evidence="2" type="ORF">HK097_000654</name>
</gene>
<dbReference type="Proteomes" id="UP001212841">
    <property type="component" value="Unassembled WGS sequence"/>
</dbReference>
<evidence type="ECO:0000313" key="2">
    <source>
        <dbReference type="EMBL" id="KAJ3054848.1"/>
    </source>
</evidence>
<reference evidence="2" key="1">
    <citation type="submission" date="2020-05" db="EMBL/GenBank/DDBJ databases">
        <title>Phylogenomic resolution of chytrid fungi.</title>
        <authorList>
            <person name="Stajich J.E."/>
            <person name="Amses K."/>
            <person name="Simmons R."/>
            <person name="Seto K."/>
            <person name="Myers J."/>
            <person name="Bonds A."/>
            <person name="Quandt C.A."/>
            <person name="Barry K."/>
            <person name="Liu P."/>
            <person name="Grigoriev I."/>
            <person name="Longcore J.E."/>
            <person name="James T.Y."/>
        </authorList>
    </citation>
    <scope>NUCLEOTIDE SEQUENCE</scope>
    <source>
        <strain evidence="2">JEL0318</strain>
    </source>
</reference>
<organism evidence="2 3">
    <name type="scientific">Rhizophlyctis rosea</name>
    <dbReference type="NCBI Taxonomy" id="64517"/>
    <lineage>
        <taxon>Eukaryota</taxon>
        <taxon>Fungi</taxon>
        <taxon>Fungi incertae sedis</taxon>
        <taxon>Chytridiomycota</taxon>
        <taxon>Chytridiomycota incertae sedis</taxon>
        <taxon>Chytridiomycetes</taxon>
        <taxon>Rhizophlyctidales</taxon>
        <taxon>Rhizophlyctidaceae</taxon>
        <taxon>Rhizophlyctis</taxon>
    </lineage>
</organism>
<protein>
    <recommendedName>
        <fullName evidence="4">F-box domain-containing protein</fullName>
    </recommendedName>
</protein>
<comment type="caution">
    <text evidence="2">The sequence shown here is derived from an EMBL/GenBank/DDBJ whole genome shotgun (WGS) entry which is preliminary data.</text>
</comment>
<name>A0AAD5SHC4_9FUNG</name>
<proteinExistence type="predicted"/>
<feature type="chain" id="PRO_5042010569" description="F-box domain-containing protein" evidence="1">
    <location>
        <begin position="22"/>
        <end position="420"/>
    </location>
</feature>
<sequence>MFSPPLSLDLWLLLLTYPAVTVPILLRLETTCKALLSLVRNNQIQVWRSKLEQSRSFPSECLPLLYGNETWRDVACLWWSWRRYWVPRDLATVAVPVLEPMETLGKYELGRMREVIAAQQFRSIDGPSCYSTAVHCSGTVAVYQKQPVVTRDILTRRRAVWRTHSSYDARLTEGSQYHWTRNHDNTTFCRSNLTLRVSSQEGVLFDKLLDVRTGEVVRRVVRPDPNDRRIMLVLGNNFVVEQHVDISRHQYETITSIQGDTNPRILPDRAHFNETLAATLDDDSYQLRLHRLSDLSVVAERNLAAPDSEYNEDRRVNTFFDVYDLVLNHLYSIDIPGTYFCSSGGDDVFSIWRLGDKQRSLMVFDPMEKTISTVRKTGSVGGTLSLGYLVVVKEYAIDKLRVRTGASGKTVLYYRKVESI</sequence>
<evidence type="ECO:0008006" key="4">
    <source>
        <dbReference type="Google" id="ProtNLM"/>
    </source>
</evidence>
<keyword evidence="3" id="KW-1185">Reference proteome</keyword>
<evidence type="ECO:0000256" key="1">
    <source>
        <dbReference type="SAM" id="SignalP"/>
    </source>
</evidence>
<keyword evidence="1" id="KW-0732">Signal</keyword>
<dbReference type="EMBL" id="JADGJD010000112">
    <property type="protein sequence ID" value="KAJ3054848.1"/>
    <property type="molecule type" value="Genomic_DNA"/>
</dbReference>
<evidence type="ECO:0000313" key="3">
    <source>
        <dbReference type="Proteomes" id="UP001212841"/>
    </source>
</evidence>
<accession>A0AAD5SHC4</accession>
<feature type="signal peptide" evidence="1">
    <location>
        <begin position="1"/>
        <end position="21"/>
    </location>
</feature>
<dbReference type="AlphaFoldDB" id="A0AAD5SHC4"/>